<reference evidence="1 2" key="1">
    <citation type="submission" date="2022-03" db="EMBL/GenBank/DDBJ databases">
        <title>Mucilaginibacter sp. isolated from the gut of Protaetia brevitarsis seulensis larvae.</title>
        <authorList>
            <person name="Won M."/>
            <person name="Kim S.-J."/>
            <person name="Kwon S.-W."/>
        </authorList>
    </citation>
    <scope>NUCLEOTIDE SEQUENCE [LARGE SCALE GENOMIC DNA]</scope>
    <source>
        <strain evidence="1 2">CFWR-12</strain>
    </source>
</reference>
<proteinExistence type="predicted"/>
<evidence type="ECO:0000313" key="2">
    <source>
        <dbReference type="Proteomes" id="UP000832097"/>
    </source>
</evidence>
<organism evidence="1 2">
    <name type="scientific">Agromyces larvae</name>
    <dbReference type="NCBI Taxonomy" id="2929802"/>
    <lineage>
        <taxon>Bacteria</taxon>
        <taxon>Bacillati</taxon>
        <taxon>Actinomycetota</taxon>
        <taxon>Actinomycetes</taxon>
        <taxon>Micrococcales</taxon>
        <taxon>Microbacteriaceae</taxon>
        <taxon>Agromyces</taxon>
    </lineage>
</organism>
<dbReference type="RefSeq" id="WP_243553998.1">
    <property type="nucleotide sequence ID" value="NZ_CP094528.1"/>
</dbReference>
<keyword evidence="2" id="KW-1185">Reference proteome</keyword>
<accession>A0ABY4C2M7</accession>
<dbReference type="EMBL" id="CP094528">
    <property type="protein sequence ID" value="UOE43030.1"/>
    <property type="molecule type" value="Genomic_DNA"/>
</dbReference>
<sequence>MNNGTIPAYAPTAREHVDRAVDARVVAEVEAAFPAATHPLGGAYVSLGASVAVAAVAAPGGAYVTGVAPRGMGGYVSGVPAPAVPGRYTDAA</sequence>
<dbReference type="Proteomes" id="UP000832097">
    <property type="component" value="Chromosome"/>
</dbReference>
<name>A0ABY4C2M7_9MICO</name>
<gene>
    <name evidence="1" type="ORF">MTO99_12625</name>
</gene>
<protein>
    <submittedName>
        <fullName evidence="1">Uncharacterized protein</fullName>
    </submittedName>
</protein>
<evidence type="ECO:0000313" key="1">
    <source>
        <dbReference type="EMBL" id="UOE43030.1"/>
    </source>
</evidence>